<name>A0A2Y8ZR84_9MICO</name>
<dbReference type="RefSeq" id="WP_170119841.1">
    <property type="nucleotide sequence ID" value="NZ_QGDN01000001.1"/>
</dbReference>
<keyword evidence="3" id="KW-1185">Reference proteome</keyword>
<protein>
    <submittedName>
        <fullName evidence="2">Uncharacterized protein</fullName>
    </submittedName>
</protein>
<evidence type="ECO:0000256" key="1">
    <source>
        <dbReference type="SAM" id="Phobius"/>
    </source>
</evidence>
<keyword evidence="1" id="KW-1133">Transmembrane helix</keyword>
<evidence type="ECO:0000313" key="2">
    <source>
        <dbReference type="EMBL" id="SSA34900.1"/>
    </source>
</evidence>
<feature type="transmembrane region" description="Helical" evidence="1">
    <location>
        <begin position="6"/>
        <end position="35"/>
    </location>
</feature>
<dbReference type="Proteomes" id="UP000250028">
    <property type="component" value="Unassembled WGS sequence"/>
</dbReference>
<proteinExistence type="predicted"/>
<organism evidence="2 3">
    <name type="scientific">Branchiibius hedensis</name>
    <dbReference type="NCBI Taxonomy" id="672460"/>
    <lineage>
        <taxon>Bacteria</taxon>
        <taxon>Bacillati</taxon>
        <taxon>Actinomycetota</taxon>
        <taxon>Actinomycetes</taxon>
        <taxon>Micrococcales</taxon>
        <taxon>Dermacoccaceae</taxon>
        <taxon>Branchiibius</taxon>
    </lineage>
</organism>
<dbReference type="AlphaFoldDB" id="A0A2Y8ZR84"/>
<evidence type="ECO:0000313" key="3">
    <source>
        <dbReference type="Proteomes" id="UP000250028"/>
    </source>
</evidence>
<gene>
    <name evidence="2" type="ORF">SAMN04489750_2232</name>
</gene>
<keyword evidence="1" id="KW-0812">Transmembrane</keyword>
<reference evidence="3" key="1">
    <citation type="submission" date="2016-10" db="EMBL/GenBank/DDBJ databases">
        <authorList>
            <person name="Varghese N."/>
            <person name="Submissions S."/>
        </authorList>
    </citation>
    <scope>NUCLEOTIDE SEQUENCE [LARGE SCALE GENOMIC DNA]</scope>
    <source>
        <strain evidence="3">DSM 22951</strain>
    </source>
</reference>
<dbReference type="EMBL" id="UESZ01000001">
    <property type="protein sequence ID" value="SSA34900.1"/>
    <property type="molecule type" value="Genomic_DNA"/>
</dbReference>
<accession>A0A2Y8ZR84</accession>
<keyword evidence="1" id="KW-0472">Membrane</keyword>
<sequence length="63" mass="6852">MADITFAVTAFAIIGGVAALVSIGIYATVLTHFFVANRKVRLASHEALVPYYRDGWRYGFATA</sequence>